<dbReference type="GO" id="GO:0009389">
    <property type="term" value="F:dimethyl sulfoxide reductase activity"/>
    <property type="evidence" value="ECO:0007669"/>
    <property type="project" value="TreeGrafter"/>
</dbReference>
<dbReference type="EMBL" id="FWWV01000013">
    <property type="protein sequence ID" value="SMB84058.1"/>
    <property type="molecule type" value="Genomic_DNA"/>
</dbReference>
<evidence type="ECO:0000313" key="2">
    <source>
        <dbReference type="EMBL" id="SMB84058.1"/>
    </source>
</evidence>
<proteinExistence type="predicted"/>
<feature type="transmembrane region" description="Helical" evidence="1">
    <location>
        <begin position="208"/>
        <end position="226"/>
    </location>
</feature>
<feature type="transmembrane region" description="Helical" evidence="1">
    <location>
        <begin position="40"/>
        <end position="60"/>
    </location>
</feature>
<keyword evidence="1" id="KW-0812">Transmembrane</keyword>
<dbReference type="Pfam" id="PF04976">
    <property type="entry name" value="DmsC"/>
    <property type="match status" value="1"/>
</dbReference>
<gene>
    <name evidence="2" type="ORF">SAMN05660772_00761</name>
</gene>
<keyword evidence="3" id="KW-1185">Reference proteome</keyword>
<feature type="transmembrane region" description="Helical" evidence="1">
    <location>
        <begin position="233"/>
        <end position="254"/>
    </location>
</feature>
<dbReference type="Proteomes" id="UP000192408">
    <property type="component" value="Unassembled WGS sequence"/>
</dbReference>
<evidence type="ECO:0000256" key="1">
    <source>
        <dbReference type="SAM" id="Phobius"/>
    </source>
</evidence>
<dbReference type="InterPro" id="IPR007059">
    <property type="entry name" value="DmsC"/>
</dbReference>
<keyword evidence="1" id="KW-1133">Transmembrane helix</keyword>
<feature type="transmembrane region" description="Helical" evidence="1">
    <location>
        <begin position="6"/>
        <end position="28"/>
    </location>
</feature>
<dbReference type="RefSeq" id="WP_084256887.1">
    <property type="nucleotide sequence ID" value="NZ_FWWV01000013.1"/>
</dbReference>
<feature type="transmembrane region" description="Helical" evidence="1">
    <location>
        <begin position="141"/>
        <end position="162"/>
    </location>
</feature>
<dbReference type="GO" id="GO:0019645">
    <property type="term" value="P:anaerobic electron transport chain"/>
    <property type="evidence" value="ECO:0007669"/>
    <property type="project" value="InterPro"/>
</dbReference>
<evidence type="ECO:0000313" key="3">
    <source>
        <dbReference type="Proteomes" id="UP000192408"/>
    </source>
</evidence>
<dbReference type="GO" id="GO:0009390">
    <property type="term" value="C:dimethyl sulfoxide reductase complex"/>
    <property type="evidence" value="ECO:0007669"/>
    <property type="project" value="TreeGrafter"/>
</dbReference>
<feature type="transmembrane region" description="Helical" evidence="1">
    <location>
        <begin position="167"/>
        <end position="188"/>
    </location>
</feature>
<reference evidence="3" key="1">
    <citation type="submission" date="2017-04" db="EMBL/GenBank/DDBJ databases">
        <authorList>
            <person name="Varghese N."/>
            <person name="Submissions S."/>
        </authorList>
    </citation>
    <scope>NUCLEOTIDE SEQUENCE [LARGE SCALE GENOMIC DNA]</scope>
    <source>
        <strain evidence="3">DSM 23072</strain>
    </source>
</reference>
<dbReference type="STRING" id="1122938.SAMN05660772_00761"/>
<dbReference type="AlphaFoldDB" id="A0A1W1USD8"/>
<feature type="transmembrane region" description="Helical" evidence="1">
    <location>
        <begin position="80"/>
        <end position="97"/>
    </location>
</feature>
<keyword evidence="1" id="KW-0472">Membrane</keyword>
<dbReference type="PANTHER" id="PTHR38095">
    <property type="entry name" value="ANAEROBIC DIMETHYL SULFOXIDE REDUCTASE CHAIN YNFH"/>
    <property type="match status" value="1"/>
</dbReference>
<feature type="transmembrane region" description="Helical" evidence="1">
    <location>
        <begin position="109"/>
        <end position="129"/>
    </location>
</feature>
<dbReference type="PANTHER" id="PTHR38095:SF1">
    <property type="entry name" value="ANAEROBIC DIMETHYL SULFOXIDE REDUCTASE CHAIN YNFH"/>
    <property type="match status" value="1"/>
</dbReference>
<protein>
    <submittedName>
        <fullName evidence="2">Anaerobic dimethyl sulfoxide reductase subunit C (DMSO reductase anchor subunit)</fullName>
    </submittedName>
</protein>
<dbReference type="GO" id="GO:0005886">
    <property type="term" value="C:plasma membrane"/>
    <property type="evidence" value="ECO:0007669"/>
    <property type="project" value="TreeGrafter"/>
</dbReference>
<accession>A0A1W1USD8</accession>
<name>A0A1W1USD8_9PAST</name>
<sequence length="264" mass="28929">MNGLHELPLIIFTVLAQSVVGATLVLSLSQNEIKQKNTKLFILLVLMAAGFLASIMHLGSPLRAFNSLNRIGESMLSNEIASGSVFFAALGLYWLLTVSGKMPANLNKIWLIVTALLGLVFMYMMNQVYHISTVPTWNSSLTSYSFYLTVMTAGFCLGYALFRQAAWLRTVIVIGIFVIAILIVYQSLELAAIRSSVQNALDLVPDYMLLNMIRLCLLAAGAYLLFRTTPSLLYLAAILMIAAEMIGRILFYGLHMTVGTAVAG</sequence>
<organism evidence="2 3">
    <name type="scientific">Pasteurella testudinis DSM 23072</name>
    <dbReference type="NCBI Taxonomy" id="1122938"/>
    <lineage>
        <taxon>Bacteria</taxon>
        <taxon>Pseudomonadati</taxon>
        <taxon>Pseudomonadota</taxon>
        <taxon>Gammaproteobacteria</taxon>
        <taxon>Pasteurellales</taxon>
        <taxon>Pasteurellaceae</taxon>
        <taxon>Pasteurella</taxon>
    </lineage>
</organism>